<name>A0A238KH90_9RHOB</name>
<evidence type="ECO:0000313" key="2">
    <source>
        <dbReference type="EMBL" id="SMX42100.1"/>
    </source>
</evidence>
<feature type="chain" id="PRO_5012782660" evidence="1">
    <location>
        <begin position="27"/>
        <end position="65"/>
    </location>
</feature>
<gene>
    <name evidence="2" type="ORF">PEV8663_02416</name>
</gene>
<keyword evidence="3" id="KW-1185">Reference proteome</keyword>
<feature type="signal peptide" evidence="1">
    <location>
        <begin position="1"/>
        <end position="26"/>
    </location>
</feature>
<dbReference type="EMBL" id="FXYH01000007">
    <property type="protein sequence ID" value="SMX42100.1"/>
    <property type="molecule type" value="Genomic_DNA"/>
</dbReference>
<accession>A0A238KH90</accession>
<reference evidence="2 3" key="1">
    <citation type="submission" date="2017-05" db="EMBL/GenBank/DDBJ databases">
        <authorList>
            <person name="Song R."/>
            <person name="Chenine A.L."/>
            <person name="Ruprecht R.M."/>
        </authorList>
    </citation>
    <scope>NUCLEOTIDE SEQUENCE [LARGE SCALE GENOMIC DNA]</scope>
    <source>
        <strain evidence="2 3">CECT 8663</strain>
    </source>
</reference>
<keyword evidence="1" id="KW-0732">Signal</keyword>
<sequence length="65" mass="6899">MKKLSRTLQAVLVSGFSIFTLAPAFAGGPAGGSGDLARNPCLAEAIQPKGKMKMRRLALLLEERN</sequence>
<evidence type="ECO:0000256" key="1">
    <source>
        <dbReference type="SAM" id="SignalP"/>
    </source>
</evidence>
<proteinExistence type="predicted"/>
<organism evidence="2 3">
    <name type="scientific">Pelagimonas varians</name>
    <dbReference type="NCBI Taxonomy" id="696760"/>
    <lineage>
        <taxon>Bacteria</taxon>
        <taxon>Pseudomonadati</taxon>
        <taxon>Pseudomonadota</taxon>
        <taxon>Alphaproteobacteria</taxon>
        <taxon>Rhodobacterales</taxon>
        <taxon>Roseobacteraceae</taxon>
        <taxon>Pelagimonas</taxon>
    </lineage>
</organism>
<dbReference type="AlphaFoldDB" id="A0A238KH90"/>
<protein>
    <submittedName>
        <fullName evidence="2">Uncharacterized protein</fullName>
    </submittedName>
</protein>
<dbReference type="Proteomes" id="UP000220836">
    <property type="component" value="Unassembled WGS sequence"/>
</dbReference>
<evidence type="ECO:0000313" key="3">
    <source>
        <dbReference type="Proteomes" id="UP000220836"/>
    </source>
</evidence>